<evidence type="ECO:0000256" key="1">
    <source>
        <dbReference type="SAM" id="SignalP"/>
    </source>
</evidence>
<dbReference type="RefSeq" id="WP_185122384.1">
    <property type="nucleotide sequence ID" value="NZ_JACJVQ010000020.1"/>
</dbReference>
<dbReference type="Gene3D" id="3.40.190.10">
    <property type="entry name" value="Periplasmic binding protein-like II"/>
    <property type="match status" value="2"/>
</dbReference>
<dbReference type="InterPro" id="IPR050490">
    <property type="entry name" value="Bact_solute-bd_prot1"/>
</dbReference>
<keyword evidence="1" id="KW-0732">Signal</keyword>
<feature type="chain" id="PRO_5038614099" evidence="1">
    <location>
        <begin position="21"/>
        <end position="438"/>
    </location>
</feature>
<dbReference type="AlphaFoldDB" id="A0A841T0V2"/>
<dbReference type="Pfam" id="PF01547">
    <property type="entry name" value="SBP_bac_1"/>
    <property type="match status" value="1"/>
</dbReference>
<proteinExistence type="predicted"/>
<dbReference type="PROSITE" id="PS51257">
    <property type="entry name" value="PROKAR_LIPOPROTEIN"/>
    <property type="match status" value="1"/>
</dbReference>
<evidence type="ECO:0000313" key="2">
    <source>
        <dbReference type="EMBL" id="MBB6637172.1"/>
    </source>
</evidence>
<dbReference type="Proteomes" id="UP000535838">
    <property type="component" value="Unassembled WGS sequence"/>
</dbReference>
<reference evidence="2 3" key="1">
    <citation type="submission" date="2020-08" db="EMBL/GenBank/DDBJ databases">
        <title>Cohnella phylogeny.</title>
        <authorList>
            <person name="Dunlap C."/>
        </authorList>
    </citation>
    <scope>NUCLEOTIDE SEQUENCE [LARGE SCALE GENOMIC DNA]</scope>
    <source>
        <strain evidence="2 3">DSM 25241</strain>
    </source>
</reference>
<evidence type="ECO:0000313" key="3">
    <source>
        <dbReference type="Proteomes" id="UP000535838"/>
    </source>
</evidence>
<dbReference type="PANTHER" id="PTHR43649">
    <property type="entry name" value="ARABINOSE-BINDING PROTEIN-RELATED"/>
    <property type="match status" value="1"/>
</dbReference>
<gene>
    <name evidence="2" type="ORF">H7B67_23855</name>
</gene>
<name>A0A841T0V2_9BACL</name>
<keyword evidence="3" id="KW-1185">Reference proteome</keyword>
<feature type="signal peptide" evidence="1">
    <location>
        <begin position="1"/>
        <end position="20"/>
    </location>
</feature>
<protein>
    <submittedName>
        <fullName evidence="2">Extracellular solute-binding protein</fullName>
    </submittedName>
</protein>
<dbReference type="EMBL" id="JACJVQ010000020">
    <property type="protein sequence ID" value="MBB6637172.1"/>
    <property type="molecule type" value="Genomic_DNA"/>
</dbReference>
<accession>A0A841T0V2</accession>
<dbReference type="InterPro" id="IPR006059">
    <property type="entry name" value="SBP"/>
</dbReference>
<dbReference type="SUPFAM" id="SSF53850">
    <property type="entry name" value="Periplasmic binding protein-like II"/>
    <property type="match status" value="1"/>
</dbReference>
<organism evidence="2 3">
    <name type="scientific">Cohnella thailandensis</name>
    <dbReference type="NCBI Taxonomy" id="557557"/>
    <lineage>
        <taxon>Bacteria</taxon>
        <taxon>Bacillati</taxon>
        <taxon>Bacillota</taxon>
        <taxon>Bacilli</taxon>
        <taxon>Bacillales</taxon>
        <taxon>Paenibacillaceae</taxon>
        <taxon>Cohnella</taxon>
    </lineage>
</organism>
<comment type="caution">
    <text evidence="2">The sequence shown here is derived from an EMBL/GenBank/DDBJ whole genome shotgun (WGS) entry which is preliminary data.</text>
</comment>
<sequence length="438" mass="47600">MNGTKKTAALLMASSMLLLAACGNNNNAGSESGASPSGSAASGEKKPVTLKVLVASDWLKEKKWQTVFDDYEAATGNKLDIQSAPVNNYMDLVNTRLATQDAPDLLFYWGQEAKIKQLQPEKNLVDLTNEEFASRINPAVSKYFLKSEGKLYGIPVTGLSVGGVLYNKKVFADLGIEIPRTYDELLAASEKIKAAGITPIYEAGKEGWPLQIFTFNAMANVLQTQPDLMDKLNTRQTTYDQVPEYVDALQRQADLQKSGYLNKDLFSGTYDMSLEQLATGKAAMVVQADWAVSPLLEKFPDAEIGMFPMPWNGDNLAAISDPNGLYVLKNSKNVDAAMDFVRFFGEQEQLTKYFNSVKSIPTWTGLTVDLNPGTADMNSFVESGKAVPFFNSLSVVEIGDYQSLLQQLYGGQMSAKEVAAGLQSNVDKGAKAAGIAGF</sequence>